<evidence type="ECO:0000313" key="2">
    <source>
        <dbReference type="Proteomes" id="UP000609726"/>
    </source>
</evidence>
<sequence>MDTAILQERAATPPAPCAESYAQDKQRLARWFEHGLARFELDMARSTPELRRAWRAGDAQVRADFAATHGERVYRELTDDFRRMPRLDALLAAVPDSVPGLLPAPGQLAADAKLELKDKYGFELSLGLVLAQWLAIPSVGRHLMASMRQARPESAAALAQFQSTGELDLGLVALHRHGHQAHLLLNNPDCLNAEDEVLVDAMEIAVDVALLDPQVQVGVLRGGVMQHPKYRGRRVFCSGVDLTKLYRGQLPYRFYVERELGLVSKLWRGLWGGGDPFTDAPDRGVEKPWIAAVEGHAIGGGCQLLLVCDHAIAESGAFVSIPARAEGFIPGLANLRLPQYLGRRLANRLIYRNARLDVASAEGRLLIDEVVARDDMDAAIDRAADDMMAMGTHGIVSNRKAFRQAVEPIEQFRLYMATFCREQAQCMYGKEILDNLEQFWLRRA</sequence>
<dbReference type="EMBL" id="WHJH01000073">
    <property type="protein sequence ID" value="NHZ93435.1"/>
    <property type="molecule type" value="Genomic_DNA"/>
</dbReference>
<accession>A0ABX0P3W1</accession>
<dbReference type="RefSeq" id="WP_166882120.1">
    <property type="nucleotide sequence ID" value="NZ_WHJH01000073.1"/>
</dbReference>
<dbReference type="PANTHER" id="PTHR11941">
    <property type="entry name" value="ENOYL-COA HYDRATASE-RELATED"/>
    <property type="match status" value="1"/>
</dbReference>
<evidence type="ECO:0000313" key="1">
    <source>
        <dbReference type="EMBL" id="NHZ93435.1"/>
    </source>
</evidence>
<protein>
    <submittedName>
        <fullName evidence="1">Enoyl-CoA hydratase/isomerase family protein</fullName>
    </submittedName>
</protein>
<name>A0ABX0P3W1_9BURK</name>
<dbReference type="Gene3D" id="1.20.58.1300">
    <property type="match status" value="1"/>
</dbReference>
<gene>
    <name evidence="1" type="ORF">F2P45_31165</name>
</gene>
<organism evidence="1 2">
    <name type="scientific">Massilia mucilaginosa</name>
    <dbReference type="NCBI Taxonomy" id="2609282"/>
    <lineage>
        <taxon>Bacteria</taxon>
        <taxon>Pseudomonadati</taxon>
        <taxon>Pseudomonadota</taxon>
        <taxon>Betaproteobacteria</taxon>
        <taxon>Burkholderiales</taxon>
        <taxon>Oxalobacteraceae</taxon>
        <taxon>Telluria group</taxon>
        <taxon>Massilia</taxon>
    </lineage>
</organism>
<dbReference type="Gene3D" id="3.90.226.10">
    <property type="entry name" value="2-enoyl-CoA Hydratase, Chain A, domain 1"/>
    <property type="match status" value="1"/>
</dbReference>
<dbReference type="Pfam" id="PF00378">
    <property type="entry name" value="ECH_1"/>
    <property type="match status" value="1"/>
</dbReference>
<reference evidence="1 2" key="1">
    <citation type="submission" date="2019-10" db="EMBL/GenBank/DDBJ databases">
        <title>Taxonomy of Antarctic Massilia spp.: description of Massilia rubra sp. nov., Massilia aquatica sp. nov., Massilia mucilaginosa sp. nov., Massilia frigida sp. nov. isolated from streams, lakes and regoliths.</title>
        <authorList>
            <person name="Holochova P."/>
            <person name="Sedlacek I."/>
            <person name="Kralova S."/>
            <person name="Maslanova I."/>
            <person name="Busse H.-J."/>
            <person name="Stankova E."/>
            <person name="Vrbovska V."/>
            <person name="Kovarovic V."/>
            <person name="Bartak M."/>
            <person name="Svec P."/>
            <person name="Pantucek R."/>
        </authorList>
    </citation>
    <scope>NUCLEOTIDE SEQUENCE [LARGE SCALE GENOMIC DNA]</scope>
    <source>
        <strain evidence="1 2">CCM 8733</strain>
    </source>
</reference>
<dbReference type="PANTHER" id="PTHR11941:SF54">
    <property type="entry name" value="ENOYL-COA HYDRATASE, MITOCHONDRIAL"/>
    <property type="match status" value="1"/>
</dbReference>
<dbReference type="CDD" id="cd06558">
    <property type="entry name" value="crotonase-like"/>
    <property type="match status" value="1"/>
</dbReference>
<comment type="caution">
    <text evidence="1">The sequence shown here is derived from an EMBL/GenBank/DDBJ whole genome shotgun (WGS) entry which is preliminary data.</text>
</comment>
<dbReference type="SUPFAM" id="SSF52096">
    <property type="entry name" value="ClpP/crotonase"/>
    <property type="match status" value="1"/>
</dbReference>
<keyword evidence="2" id="KW-1185">Reference proteome</keyword>
<proteinExistence type="predicted"/>
<dbReference type="Proteomes" id="UP000609726">
    <property type="component" value="Unassembled WGS sequence"/>
</dbReference>
<dbReference type="InterPro" id="IPR001753">
    <property type="entry name" value="Enoyl-CoA_hydra/iso"/>
</dbReference>
<dbReference type="InterPro" id="IPR029045">
    <property type="entry name" value="ClpP/crotonase-like_dom_sf"/>
</dbReference>